<dbReference type="RefSeq" id="WP_155353975.1">
    <property type="nucleotide sequence ID" value="NZ_BAAAHL010000038.1"/>
</dbReference>
<evidence type="ECO:0000313" key="2">
    <source>
        <dbReference type="Proteomes" id="UP000331127"/>
    </source>
</evidence>
<dbReference type="EMBL" id="BLAE01000010">
    <property type="protein sequence ID" value="GES08361.1"/>
    <property type="molecule type" value="Genomic_DNA"/>
</dbReference>
<proteinExistence type="predicted"/>
<dbReference type="AlphaFoldDB" id="A0A5M3WMF6"/>
<evidence type="ECO:0000313" key="1">
    <source>
        <dbReference type="EMBL" id="GES08361.1"/>
    </source>
</evidence>
<name>A0A5M3WMF6_9ACTN</name>
<keyword evidence="2" id="KW-1185">Reference proteome</keyword>
<gene>
    <name evidence="1" type="ORF">Amac_019570</name>
</gene>
<protein>
    <submittedName>
        <fullName evidence="1">Uncharacterized protein</fullName>
    </submittedName>
</protein>
<reference evidence="1 2" key="1">
    <citation type="submission" date="2019-10" db="EMBL/GenBank/DDBJ databases">
        <title>Whole genome shotgun sequence of Acrocarpospora macrocephala NBRC 16266.</title>
        <authorList>
            <person name="Ichikawa N."/>
            <person name="Kimura A."/>
            <person name="Kitahashi Y."/>
            <person name="Komaki H."/>
            <person name="Oguchi A."/>
        </authorList>
    </citation>
    <scope>NUCLEOTIDE SEQUENCE [LARGE SCALE GENOMIC DNA]</scope>
    <source>
        <strain evidence="1 2">NBRC 16266</strain>
    </source>
</reference>
<organism evidence="1 2">
    <name type="scientific">Acrocarpospora macrocephala</name>
    <dbReference type="NCBI Taxonomy" id="150177"/>
    <lineage>
        <taxon>Bacteria</taxon>
        <taxon>Bacillati</taxon>
        <taxon>Actinomycetota</taxon>
        <taxon>Actinomycetes</taxon>
        <taxon>Streptosporangiales</taxon>
        <taxon>Streptosporangiaceae</taxon>
        <taxon>Acrocarpospora</taxon>
    </lineage>
</organism>
<dbReference type="OrthoDB" id="153065at2"/>
<sequence>MHPRLLEAVRNNAVWCEAVCVAHGLPGRFGERAWTNPARTPMHYPDAISLAPDATAQDVLDGIDTSSGASVKDSFATLDLSAAGFTVLFEARWIHRRAGTPGEEWQVVTDPGILPEGVFRPNLIADDTITLLRDTRGNSAALNTSDSVVGVSNVSGDNPWPGIVAMAARLHPGRDLVGYEDEAPDGFTAIGPLRVWFKD</sequence>
<comment type="caution">
    <text evidence="1">The sequence shown here is derived from an EMBL/GenBank/DDBJ whole genome shotgun (WGS) entry which is preliminary data.</text>
</comment>
<accession>A0A5M3WMF6</accession>
<dbReference type="Proteomes" id="UP000331127">
    <property type="component" value="Unassembled WGS sequence"/>
</dbReference>